<dbReference type="PROSITE" id="PS50048">
    <property type="entry name" value="ZN2_CY6_FUNGAL_2"/>
    <property type="match status" value="1"/>
</dbReference>
<dbReference type="GeneID" id="81364749"/>
<dbReference type="PANTHER" id="PTHR47424:SF4">
    <property type="entry name" value="ZN(II)2CYS6 TRANSCRIPTION FACTOR (EUROFUNG)"/>
    <property type="match status" value="1"/>
</dbReference>
<sequence length="766" mass="85995">MQQEHSTRRVVGARRRKIALACEPCRERKSRCDGGKPVCASCDRRGFPIGRCVYKAENARSASSDDPGANDIGIRYIQTLHQRIRELEGNPGTQVSVPTAECSNKPRNIPDSEKNPDPDTSGGALGLGVAQTRIDEAQVSPDYQQISLDAKDKGEDTNTAHSSCPFESPSNVTAMGAMTGVDDNEYFPNQSAEYFGSSSTASLMSLLSRNHEKQSRHAWVSRRQGPLNPTLNGQDLNQSSLSAMQLEDLLLPPRALADHLLVCFWDRVYCLYPFFDRRSFQDAYENLWISRNHGAHELSSLNIGLGDRVNSGSKSVVFSCALNAIFALGCHFSDIPIEQREAVAHQFFLRAKHHIGLDMIDIQSIGVVQALLIVALFLQSTGYPHRCWSSIGMACRLALGFGLHEPHMWEAKHPLEQEIQRRTWYGCVMMDMTVSMTYGRPSMTTHITSIPLPGIFDLESRRETDGPTLITFYNSTIRLYSILDIILSDVYNAWRGRSSETTDKIKQEGGLDMIIRIEDRLRSYKSSLPDCLNWNQLPGSTVPSSHQSIIDRQRNVLHARFLYLHVLLYRPMLTHMCFGEQSNESSSYLSSSVHSFVSVKCGNECIRAAIDLVSLVYETHKILETDTWWYNGFYTSTAAMVLIMSHTCRDPHHLDIEKTTIEIAWKKSERILKYMASFSISAQNTLTCLQGIRNRVLRKSNSDPGLSQNNDKAPQDSSIELEQQNTGLLEITSGILNSDDGTLLEDWGFLGPFDLSDFQDWFPQVA</sequence>
<feature type="compositionally biased region" description="Polar residues" evidence="6">
    <location>
        <begin position="91"/>
        <end position="106"/>
    </location>
</feature>
<dbReference type="GO" id="GO:0000978">
    <property type="term" value="F:RNA polymerase II cis-regulatory region sequence-specific DNA binding"/>
    <property type="evidence" value="ECO:0007669"/>
    <property type="project" value="TreeGrafter"/>
</dbReference>
<accession>A0A9W9WBJ7</accession>
<dbReference type="Pfam" id="PF04082">
    <property type="entry name" value="Fungal_trans"/>
    <property type="match status" value="1"/>
</dbReference>
<dbReference type="OrthoDB" id="424974at2759"/>
<protein>
    <recommendedName>
        <fullName evidence="7">Zn(2)-C6 fungal-type domain-containing protein</fullName>
    </recommendedName>
</protein>
<dbReference type="PANTHER" id="PTHR47424">
    <property type="entry name" value="REGULATORY PROTEIN GAL4"/>
    <property type="match status" value="1"/>
</dbReference>
<organism evidence="8 9">
    <name type="scientific">Penicillium cosmopolitanum</name>
    <dbReference type="NCBI Taxonomy" id="1131564"/>
    <lineage>
        <taxon>Eukaryota</taxon>
        <taxon>Fungi</taxon>
        <taxon>Dikarya</taxon>
        <taxon>Ascomycota</taxon>
        <taxon>Pezizomycotina</taxon>
        <taxon>Eurotiomycetes</taxon>
        <taxon>Eurotiomycetidae</taxon>
        <taxon>Eurotiales</taxon>
        <taxon>Aspergillaceae</taxon>
        <taxon>Penicillium</taxon>
    </lineage>
</organism>
<dbReference type="SMART" id="SM00066">
    <property type="entry name" value="GAL4"/>
    <property type="match status" value="1"/>
</dbReference>
<evidence type="ECO:0000313" key="9">
    <source>
        <dbReference type="Proteomes" id="UP001147747"/>
    </source>
</evidence>
<dbReference type="CDD" id="cd12148">
    <property type="entry name" value="fungal_TF_MHR"/>
    <property type="match status" value="1"/>
</dbReference>
<dbReference type="InterPro" id="IPR007219">
    <property type="entry name" value="XnlR_reg_dom"/>
</dbReference>
<keyword evidence="4" id="KW-0804">Transcription</keyword>
<dbReference type="InterPro" id="IPR051127">
    <property type="entry name" value="Fungal_SecMet_Regulators"/>
</dbReference>
<dbReference type="AlphaFoldDB" id="A0A9W9WBJ7"/>
<reference evidence="8" key="1">
    <citation type="submission" date="2022-12" db="EMBL/GenBank/DDBJ databases">
        <authorList>
            <person name="Petersen C."/>
        </authorList>
    </citation>
    <scope>NUCLEOTIDE SEQUENCE</scope>
    <source>
        <strain evidence="8">IBT 29677</strain>
    </source>
</reference>
<feature type="compositionally biased region" description="Polar residues" evidence="6">
    <location>
        <begin position="702"/>
        <end position="718"/>
    </location>
</feature>
<dbReference type="EMBL" id="JAPZBU010000003">
    <property type="protein sequence ID" value="KAJ5414505.1"/>
    <property type="molecule type" value="Genomic_DNA"/>
</dbReference>
<evidence type="ECO:0000256" key="4">
    <source>
        <dbReference type="ARBA" id="ARBA00023163"/>
    </source>
</evidence>
<name>A0A9W9WBJ7_9EURO</name>
<evidence type="ECO:0000259" key="7">
    <source>
        <dbReference type="PROSITE" id="PS50048"/>
    </source>
</evidence>
<dbReference type="InterPro" id="IPR001138">
    <property type="entry name" value="Zn2Cys6_DnaBD"/>
</dbReference>
<keyword evidence="3" id="KW-0238">DNA-binding</keyword>
<dbReference type="RefSeq" id="XP_056494351.1">
    <property type="nucleotide sequence ID" value="XM_056625769.1"/>
</dbReference>
<evidence type="ECO:0000256" key="6">
    <source>
        <dbReference type="SAM" id="MobiDB-lite"/>
    </source>
</evidence>
<dbReference type="SUPFAM" id="SSF57701">
    <property type="entry name" value="Zn2/Cys6 DNA-binding domain"/>
    <property type="match status" value="1"/>
</dbReference>
<keyword evidence="2" id="KW-0805">Transcription regulation</keyword>
<gene>
    <name evidence="8" type="ORF">N7509_001132</name>
</gene>
<dbReference type="CDD" id="cd00067">
    <property type="entry name" value="GAL4"/>
    <property type="match status" value="1"/>
</dbReference>
<evidence type="ECO:0000256" key="2">
    <source>
        <dbReference type="ARBA" id="ARBA00023015"/>
    </source>
</evidence>
<feature type="compositionally biased region" description="Basic and acidic residues" evidence="6">
    <location>
        <begin position="108"/>
        <end position="117"/>
    </location>
</feature>
<dbReference type="GO" id="GO:0005634">
    <property type="term" value="C:nucleus"/>
    <property type="evidence" value="ECO:0007669"/>
    <property type="project" value="TreeGrafter"/>
</dbReference>
<evidence type="ECO:0000313" key="8">
    <source>
        <dbReference type="EMBL" id="KAJ5414505.1"/>
    </source>
</evidence>
<dbReference type="GO" id="GO:0000981">
    <property type="term" value="F:DNA-binding transcription factor activity, RNA polymerase II-specific"/>
    <property type="evidence" value="ECO:0007669"/>
    <property type="project" value="InterPro"/>
</dbReference>
<dbReference type="GO" id="GO:0008270">
    <property type="term" value="F:zinc ion binding"/>
    <property type="evidence" value="ECO:0007669"/>
    <property type="project" value="InterPro"/>
</dbReference>
<keyword evidence="9" id="KW-1185">Reference proteome</keyword>
<evidence type="ECO:0000256" key="3">
    <source>
        <dbReference type="ARBA" id="ARBA00023125"/>
    </source>
</evidence>
<evidence type="ECO:0000256" key="1">
    <source>
        <dbReference type="ARBA" id="ARBA00022723"/>
    </source>
</evidence>
<feature type="region of interest" description="Disordered" evidence="6">
    <location>
        <begin position="699"/>
        <end position="718"/>
    </location>
</feature>
<proteinExistence type="predicted"/>
<keyword evidence="5" id="KW-0539">Nucleus</keyword>
<feature type="domain" description="Zn(2)-C6 fungal-type" evidence="7">
    <location>
        <begin position="21"/>
        <end position="54"/>
    </location>
</feature>
<dbReference type="Pfam" id="PF00172">
    <property type="entry name" value="Zn_clus"/>
    <property type="match status" value="1"/>
</dbReference>
<dbReference type="GO" id="GO:0006351">
    <property type="term" value="P:DNA-templated transcription"/>
    <property type="evidence" value="ECO:0007669"/>
    <property type="project" value="InterPro"/>
</dbReference>
<dbReference type="SMART" id="SM00906">
    <property type="entry name" value="Fungal_trans"/>
    <property type="match status" value="1"/>
</dbReference>
<dbReference type="Gene3D" id="4.10.240.10">
    <property type="entry name" value="Zn(2)-C6 fungal-type DNA-binding domain"/>
    <property type="match status" value="1"/>
</dbReference>
<evidence type="ECO:0000256" key="5">
    <source>
        <dbReference type="ARBA" id="ARBA00023242"/>
    </source>
</evidence>
<dbReference type="Proteomes" id="UP001147747">
    <property type="component" value="Unassembled WGS sequence"/>
</dbReference>
<reference evidence="8" key="2">
    <citation type="journal article" date="2023" name="IMA Fungus">
        <title>Comparative genomic study of the Penicillium genus elucidates a diverse pangenome and 15 lateral gene transfer events.</title>
        <authorList>
            <person name="Petersen C."/>
            <person name="Sorensen T."/>
            <person name="Nielsen M.R."/>
            <person name="Sondergaard T.E."/>
            <person name="Sorensen J.L."/>
            <person name="Fitzpatrick D.A."/>
            <person name="Frisvad J.C."/>
            <person name="Nielsen K.L."/>
        </authorList>
    </citation>
    <scope>NUCLEOTIDE SEQUENCE</scope>
    <source>
        <strain evidence="8">IBT 29677</strain>
    </source>
</reference>
<dbReference type="InterPro" id="IPR036864">
    <property type="entry name" value="Zn2-C6_fun-type_DNA-bd_sf"/>
</dbReference>
<feature type="region of interest" description="Disordered" evidence="6">
    <location>
        <begin position="88"/>
        <end position="126"/>
    </location>
</feature>
<keyword evidence="1" id="KW-0479">Metal-binding</keyword>
<comment type="caution">
    <text evidence="8">The sequence shown here is derived from an EMBL/GenBank/DDBJ whole genome shotgun (WGS) entry which is preliminary data.</text>
</comment>
<dbReference type="GO" id="GO:0000435">
    <property type="term" value="P:positive regulation of transcription from RNA polymerase II promoter by galactose"/>
    <property type="evidence" value="ECO:0007669"/>
    <property type="project" value="TreeGrafter"/>
</dbReference>